<name>A0A8H6KS60_9PEZI</name>
<reference evidence="4" key="1">
    <citation type="journal article" date="2020" name="Phytopathology">
        <title>Genome Sequence Resources of Colletotrichum truncatum, C. plurivorum, C. musicola, and C. sojae: Four Species Pathogenic to Soybean (Glycine max).</title>
        <authorList>
            <person name="Rogerio F."/>
            <person name="Boufleur T.R."/>
            <person name="Ciampi-Guillardi M."/>
            <person name="Sukno S.A."/>
            <person name="Thon M.R."/>
            <person name="Massola Junior N.S."/>
            <person name="Baroncelli R."/>
        </authorList>
    </citation>
    <scope>NUCLEOTIDE SEQUENCE</scope>
    <source>
        <strain evidence="4">LFN00145</strain>
    </source>
</reference>
<dbReference type="PANTHER" id="PTHR43248:SF25">
    <property type="entry name" value="AB HYDROLASE-1 DOMAIN-CONTAINING PROTEIN-RELATED"/>
    <property type="match status" value="1"/>
</dbReference>
<sequence length="678" mass="75189">MPAKSFADSTLLPQPQPQPQRREWRRPLVFGVLLFLVWTWKLSEWFHSRSAILHPDGKQDLSVYTDWDDVPTSEKLRWVRCAITGFPSTPEYLCARLTVPMDYQRPLNQSADNPKVHIAMVLLPALGHGLDTGRFSESPLLVNPGGPGGAGTLFIQPPIGPTVQTAAGVKLDLIGFDPRGIGHTVPRADCFTRTEGSEDPSKEAKTVGAMNRLAWMATVHDVGLPNGTNEAMDALAHRARAVSKLCKLKDNDESGFRYMATPNVAADMKSIIDAHDGWLEENGFETVALGARLRSPSEAAPPSTKGKLVYWGFSYGTLLGQTFAAMYPDSVGRLILDGVVNSHTYDRPTWWVSTMRDSDAVLDKFFYYCHLAKEACPLHRDGDEGPSDVVERYQHVMRTLRAQPILAVSDITNTPVMLLEADLKRAMFVGLYSPVKLFPLMAMIFDKLYAGYDLGSFDGVGAWPTLMCHTDLGFPYFPEESQPAIGCSDQQVKRNATLEELYKETSKYTSFADVLISLMISCEGWDIEAKFPRPDWDANFQSPDPVNTSFPILFAGNTHDNVTPLKAAVDMSQNFVSAGVFELEAEGHTTMATVSACAVKKIHDYLHKGIVPPHPAIAADGTLSGWDKCPPDEQPWKPFGARAHMQAEQVRTLQAFRDVHAEIVRRLAPPTKFRLFDY</sequence>
<protein>
    <recommendedName>
        <fullName evidence="3">Peptidase S33 tripeptidyl aminopeptidase-like C-terminal domain-containing protein</fullName>
    </recommendedName>
</protein>
<evidence type="ECO:0000313" key="5">
    <source>
        <dbReference type="Proteomes" id="UP000654918"/>
    </source>
</evidence>
<evidence type="ECO:0000259" key="3">
    <source>
        <dbReference type="Pfam" id="PF08386"/>
    </source>
</evidence>
<comment type="caution">
    <text evidence="4">The sequence shown here is derived from an EMBL/GenBank/DDBJ whole genome shotgun (WGS) entry which is preliminary data.</text>
</comment>
<keyword evidence="2" id="KW-0378">Hydrolase</keyword>
<organism evidence="4 5">
    <name type="scientific">Colletotrichum plurivorum</name>
    <dbReference type="NCBI Taxonomy" id="2175906"/>
    <lineage>
        <taxon>Eukaryota</taxon>
        <taxon>Fungi</taxon>
        <taxon>Dikarya</taxon>
        <taxon>Ascomycota</taxon>
        <taxon>Pezizomycotina</taxon>
        <taxon>Sordariomycetes</taxon>
        <taxon>Hypocreomycetidae</taxon>
        <taxon>Glomerellales</taxon>
        <taxon>Glomerellaceae</taxon>
        <taxon>Colletotrichum</taxon>
        <taxon>Colletotrichum orchidearum species complex</taxon>
    </lineage>
</organism>
<comment type="similarity">
    <text evidence="1">Belongs to the peptidase S33 family.</text>
</comment>
<dbReference type="GO" id="GO:0016787">
    <property type="term" value="F:hydrolase activity"/>
    <property type="evidence" value="ECO:0007669"/>
    <property type="project" value="UniProtKB-KW"/>
</dbReference>
<dbReference type="SUPFAM" id="SSF53474">
    <property type="entry name" value="alpha/beta-Hydrolases"/>
    <property type="match status" value="2"/>
</dbReference>
<dbReference type="EMBL" id="WIGO01000033">
    <property type="protein sequence ID" value="KAF6836286.1"/>
    <property type="molecule type" value="Genomic_DNA"/>
</dbReference>
<evidence type="ECO:0000256" key="2">
    <source>
        <dbReference type="ARBA" id="ARBA00022801"/>
    </source>
</evidence>
<dbReference type="InterPro" id="IPR051601">
    <property type="entry name" value="Serine_prot/Carboxylest_S33"/>
</dbReference>
<evidence type="ECO:0000313" key="4">
    <source>
        <dbReference type="EMBL" id="KAF6836286.1"/>
    </source>
</evidence>
<gene>
    <name evidence="4" type="ORF">CPLU01_03784</name>
</gene>
<accession>A0A8H6KS60</accession>
<proteinExistence type="inferred from homology"/>
<dbReference type="Proteomes" id="UP000654918">
    <property type="component" value="Unassembled WGS sequence"/>
</dbReference>
<keyword evidence="5" id="KW-1185">Reference proteome</keyword>
<dbReference type="Pfam" id="PF08386">
    <property type="entry name" value="Abhydrolase_4"/>
    <property type="match status" value="1"/>
</dbReference>
<feature type="domain" description="Peptidase S33 tripeptidyl aminopeptidase-like C-terminal" evidence="3">
    <location>
        <begin position="511"/>
        <end position="613"/>
    </location>
</feature>
<dbReference type="InterPro" id="IPR029058">
    <property type="entry name" value="AB_hydrolase_fold"/>
</dbReference>
<dbReference type="Gene3D" id="3.40.50.1820">
    <property type="entry name" value="alpha/beta hydrolase"/>
    <property type="match status" value="1"/>
</dbReference>
<dbReference type="AlphaFoldDB" id="A0A8H6KS60"/>
<dbReference type="PANTHER" id="PTHR43248">
    <property type="entry name" value="2-SUCCINYL-6-HYDROXY-2,4-CYCLOHEXADIENE-1-CARBOXYLATE SYNTHASE"/>
    <property type="match status" value="1"/>
</dbReference>
<dbReference type="InterPro" id="IPR013595">
    <property type="entry name" value="Pept_S33_TAP-like_C"/>
</dbReference>
<evidence type="ECO:0000256" key="1">
    <source>
        <dbReference type="ARBA" id="ARBA00010088"/>
    </source>
</evidence>